<dbReference type="STRING" id="303698.A0A1V6SWQ9"/>
<evidence type="ECO:0000313" key="2">
    <source>
        <dbReference type="EMBL" id="OQE18260.1"/>
    </source>
</evidence>
<keyword evidence="3" id="KW-1185">Reference proteome</keyword>
<sequence>MALTIPRKLWEHPSPESTEMARFQAELERSTGQKFKSFHDLYLYSIQNRPTFWDFCWKYFQIIHEGTYNRVVDESARMDSIPAWLTGIKLNFAENLLFSRCPGDTTGKEDSKVAITEIRENGLAEAVHLTWGELRQKAGVLIQAMKANGVTRGDRIAVCSSNSIDTLLVFLATTALGAIFSSSSTDMGVKGVLDRLLQIKPRWLFMDDYAVYNAKTLDLRPKMKEIVEGMKPISEFQGVISQPRWHYKPADIQDIPRTQTLTEFITKGNGKNNLEFVRVNFRDPFLVVYSSGTTGQPKCIVHSVGGVLLNARKEGSLHKEFGPQSTACQYTTTGWIMYMSTVQTLLFGARVILYDGSPFIPDITALVRIAAQEKVTHLGISPRWLHELQRAKIRPRELVDLSSLQLVTSTGMVLRDELFEWFYDEGFPAQVRLNNMSGGTDIAGCFGIGNPLSALYVGGCSGCSLGIPVEVYDSLIEGGPGVKGAPVKEGVPGELVATSAFPNMPTQFWGDVGGKKYHSAYFERFDDVWTHGDFVSIHPITKQIMFHGRADGVLNPSGVRFGSAEIYRVIEAHFSQEIADSICVGQRRPCDVDERVMLFLLMKSGASFTADVVHRVKQAIRSELSARHVPMYIFETPEIPTTVNLKKVELPVKQIVSGKRIQPSGTLLNPGSLEYYYRFAEVEKLRESKL</sequence>
<dbReference type="InterPro" id="IPR042099">
    <property type="entry name" value="ANL_N_sf"/>
</dbReference>
<dbReference type="InterPro" id="IPR000873">
    <property type="entry name" value="AMP-dep_synth/lig_dom"/>
</dbReference>
<dbReference type="InterPro" id="IPR005914">
    <property type="entry name" value="Acac_CoA_synth"/>
</dbReference>
<gene>
    <name evidence="2" type="ORF">PENSTE_c018G06741</name>
</gene>
<dbReference type="InterPro" id="IPR020845">
    <property type="entry name" value="AMP-binding_CS"/>
</dbReference>
<dbReference type="Proteomes" id="UP000191285">
    <property type="component" value="Unassembled WGS sequence"/>
</dbReference>
<dbReference type="OrthoDB" id="10253869at2759"/>
<feature type="domain" description="AMP-dependent synthetase/ligase" evidence="1">
    <location>
        <begin position="117"/>
        <end position="498"/>
    </location>
</feature>
<dbReference type="SUPFAM" id="SSF56801">
    <property type="entry name" value="Acetyl-CoA synthetase-like"/>
    <property type="match status" value="1"/>
</dbReference>
<dbReference type="EMBL" id="MLKD01000018">
    <property type="protein sequence ID" value="OQE18260.1"/>
    <property type="molecule type" value="Genomic_DNA"/>
</dbReference>
<comment type="caution">
    <text evidence="2">The sequence shown here is derived from an EMBL/GenBank/DDBJ whole genome shotgun (WGS) entry which is preliminary data.</text>
</comment>
<dbReference type="PROSITE" id="PS00455">
    <property type="entry name" value="AMP_BINDING"/>
    <property type="match status" value="1"/>
</dbReference>
<organism evidence="2 3">
    <name type="scientific">Penicillium steckii</name>
    <dbReference type="NCBI Taxonomy" id="303698"/>
    <lineage>
        <taxon>Eukaryota</taxon>
        <taxon>Fungi</taxon>
        <taxon>Dikarya</taxon>
        <taxon>Ascomycota</taxon>
        <taxon>Pezizomycotina</taxon>
        <taxon>Eurotiomycetes</taxon>
        <taxon>Eurotiomycetidae</taxon>
        <taxon>Eurotiales</taxon>
        <taxon>Aspergillaceae</taxon>
        <taxon>Penicillium</taxon>
    </lineage>
</organism>
<protein>
    <recommendedName>
        <fullName evidence="1">AMP-dependent synthetase/ligase domain-containing protein</fullName>
    </recommendedName>
</protein>
<dbReference type="InterPro" id="IPR045851">
    <property type="entry name" value="AMP-bd_C_sf"/>
</dbReference>
<dbReference type="Gene3D" id="3.40.50.12780">
    <property type="entry name" value="N-terminal domain of ligase-like"/>
    <property type="match status" value="1"/>
</dbReference>
<dbReference type="Pfam" id="PF00501">
    <property type="entry name" value="AMP-binding"/>
    <property type="match status" value="1"/>
</dbReference>
<proteinExistence type="predicted"/>
<reference evidence="3" key="1">
    <citation type="journal article" date="2017" name="Nat. Microbiol.">
        <title>Global analysis of biosynthetic gene clusters reveals vast potential of secondary metabolite production in Penicillium species.</title>
        <authorList>
            <person name="Nielsen J.C."/>
            <person name="Grijseels S."/>
            <person name="Prigent S."/>
            <person name="Ji B."/>
            <person name="Dainat J."/>
            <person name="Nielsen K.F."/>
            <person name="Frisvad J.C."/>
            <person name="Workman M."/>
            <person name="Nielsen J."/>
        </authorList>
    </citation>
    <scope>NUCLEOTIDE SEQUENCE [LARGE SCALE GENOMIC DNA]</scope>
    <source>
        <strain evidence="3">IBT 24891</strain>
    </source>
</reference>
<dbReference type="AlphaFoldDB" id="A0A1V6SWQ9"/>
<evidence type="ECO:0000313" key="3">
    <source>
        <dbReference type="Proteomes" id="UP000191285"/>
    </source>
</evidence>
<dbReference type="PANTHER" id="PTHR42921">
    <property type="entry name" value="ACETOACETYL-COA SYNTHETASE"/>
    <property type="match status" value="1"/>
</dbReference>
<dbReference type="PANTHER" id="PTHR42921:SF4">
    <property type="entry name" value="ACETOACETYL-COA SYNTHASE (AFU_ORTHOLOGUE AFUA_8G04770)"/>
    <property type="match status" value="1"/>
</dbReference>
<dbReference type="Gene3D" id="3.30.300.30">
    <property type="match status" value="1"/>
</dbReference>
<evidence type="ECO:0000259" key="1">
    <source>
        <dbReference type="Pfam" id="PF00501"/>
    </source>
</evidence>
<dbReference type="NCBIfam" id="TIGR01217">
    <property type="entry name" value="ac_ac_CoA_syn"/>
    <property type="match status" value="1"/>
</dbReference>
<name>A0A1V6SWQ9_9EURO</name>
<dbReference type="GO" id="GO:0006629">
    <property type="term" value="P:lipid metabolic process"/>
    <property type="evidence" value="ECO:0007669"/>
    <property type="project" value="InterPro"/>
</dbReference>
<accession>A0A1V6SWQ9</accession>
<dbReference type="GO" id="GO:0030729">
    <property type="term" value="F:acetoacetate-CoA ligase activity"/>
    <property type="evidence" value="ECO:0007669"/>
    <property type="project" value="InterPro"/>
</dbReference>